<dbReference type="Gene3D" id="1.10.10.1800">
    <property type="entry name" value="tRNA uridine 5-carboxymethylaminomethyl modification enzyme MnmG/GidA"/>
    <property type="match status" value="1"/>
</dbReference>
<evidence type="ECO:0000256" key="10">
    <source>
        <dbReference type="ARBA" id="ARBA00031800"/>
    </source>
</evidence>
<evidence type="ECO:0000256" key="1">
    <source>
        <dbReference type="ARBA" id="ARBA00001974"/>
    </source>
</evidence>
<comment type="cofactor">
    <cofactor evidence="1">
        <name>FAD</name>
        <dbReference type="ChEBI" id="CHEBI:57692"/>
    </cofactor>
</comment>
<evidence type="ECO:0000256" key="3">
    <source>
        <dbReference type="ARBA" id="ARBA00007653"/>
    </source>
</evidence>
<evidence type="ECO:0000256" key="9">
    <source>
        <dbReference type="ARBA" id="ARBA00025948"/>
    </source>
</evidence>
<dbReference type="SUPFAM" id="SSF51905">
    <property type="entry name" value="FAD/NAD(P)-binding domain"/>
    <property type="match status" value="1"/>
</dbReference>
<dbReference type="PANTHER" id="PTHR11806">
    <property type="entry name" value="GLUCOSE INHIBITED DIVISION PROTEIN A"/>
    <property type="match status" value="1"/>
</dbReference>
<accession>A0A7V0T6M2</accession>
<dbReference type="GO" id="GO:0030488">
    <property type="term" value="P:tRNA methylation"/>
    <property type="evidence" value="ECO:0007669"/>
    <property type="project" value="TreeGrafter"/>
</dbReference>
<dbReference type="Pfam" id="PF13932">
    <property type="entry name" value="SAM_GIDA_C"/>
    <property type="match status" value="1"/>
</dbReference>
<comment type="similarity">
    <text evidence="3">Belongs to the MnmG family.</text>
</comment>
<dbReference type="GO" id="GO:0002098">
    <property type="term" value="P:tRNA wobble uridine modification"/>
    <property type="evidence" value="ECO:0007669"/>
    <property type="project" value="UniProtKB-ARBA"/>
</dbReference>
<gene>
    <name evidence="13" type="primary">mnmG</name>
    <name evidence="13" type="ORF">ENN51_06510</name>
</gene>
<keyword evidence="5" id="KW-0285">Flavoprotein</keyword>
<keyword evidence="6" id="KW-0819">tRNA processing</keyword>
<dbReference type="AlphaFoldDB" id="A0A7V0T6M2"/>
<dbReference type="Gene3D" id="2.40.30.260">
    <property type="match status" value="1"/>
</dbReference>
<dbReference type="Gene3D" id="3.50.50.60">
    <property type="entry name" value="FAD/NAD(P)-binding domain"/>
    <property type="match status" value="1"/>
</dbReference>
<dbReference type="PANTHER" id="PTHR11806:SF0">
    <property type="entry name" value="PROTEIN MTO1 HOMOLOG, MITOCHONDRIAL"/>
    <property type="match status" value="1"/>
</dbReference>
<dbReference type="FunFam" id="3.50.50.60:FF:000002">
    <property type="entry name" value="tRNA uridine 5-carboxymethylaminomethyl modification enzyme MnmG"/>
    <property type="match status" value="1"/>
</dbReference>
<dbReference type="InterPro" id="IPR047001">
    <property type="entry name" value="MnmG_C_subdom"/>
</dbReference>
<dbReference type="Pfam" id="PF01134">
    <property type="entry name" value="GIDA"/>
    <property type="match status" value="1"/>
</dbReference>
<dbReference type="InterPro" id="IPR040131">
    <property type="entry name" value="MnmG_N"/>
</dbReference>
<protein>
    <recommendedName>
        <fullName evidence="4">tRNA uridine 5-carboxymethylaminomethyl modification enzyme MnmG</fullName>
    </recommendedName>
    <alternativeName>
        <fullName evidence="10">Glucose-inhibited division protein A</fullName>
    </alternativeName>
</protein>
<evidence type="ECO:0000256" key="5">
    <source>
        <dbReference type="ARBA" id="ARBA00022630"/>
    </source>
</evidence>
<feature type="non-terminal residue" evidence="13">
    <location>
        <position position="1"/>
    </location>
</feature>
<evidence type="ECO:0000256" key="4">
    <source>
        <dbReference type="ARBA" id="ARBA00020461"/>
    </source>
</evidence>
<dbReference type="InterPro" id="IPR026904">
    <property type="entry name" value="MnmG_C"/>
</dbReference>
<organism evidence="13">
    <name type="scientific">candidate division WOR-3 bacterium</name>
    <dbReference type="NCBI Taxonomy" id="2052148"/>
    <lineage>
        <taxon>Bacteria</taxon>
        <taxon>Bacteria division WOR-3</taxon>
    </lineage>
</organism>
<evidence type="ECO:0000256" key="8">
    <source>
        <dbReference type="ARBA" id="ARBA00023027"/>
    </source>
</evidence>
<evidence type="ECO:0000256" key="11">
    <source>
        <dbReference type="SAM" id="MobiDB-lite"/>
    </source>
</evidence>
<dbReference type="PROSITE" id="PS01280">
    <property type="entry name" value="GIDA_1"/>
    <property type="match status" value="1"/>
</dbReference>
<dbReference type="GO" id="GO:0050660">
    <property type="term" value="F:flavin adenine dinucleotide binding"/>
    <property type="evidence" value="ECO:0007669"/>
    <property type="project" value="InterPro"/>
</dbReference>
<dbReference type="Proteomes" id="UP000885672">
    <property type="component" value="Unassembled WGS sequence"/>
</dbReference>
<comment type="caution">
    <text evidence="13">The sequence shown here is derived from an EMBL/GenBank/DDBJ whole genome shotgun (WGS) entry which is preliminary data.</text>
</comment>
<feature type="domain" description="tRNA uridine 5-carboxymethylaminomethyl modification enzyme C-terminal subdomain" evidence="12">
    <location>
        <begin position="340"/>
        <end position="411"/>
    </location>
</feature>
<dbReference type="SMART" id="SM01228">
    <property type="entry name" value="GIDA_assoc_3"/>
    <property type="match status" value="1"/>
</dbReference>
<comment type="function">
    <text evidence="2">NAD-binding protein involved in the addition of a carboxymethylaminomethyl (cmnm) group at the wobble position (U34) of certain tRNAs, forming tRNA-cmnm(5)s(2)U34.</text>
</comment>
<reference evidence="13" key="1">
    <citation type="journal article" date="2020" name="mSystems">
        <title>Genome- and Community-Level Interaction Insights into Carbon Utilization and Element Cycling Functions of Hydrothermarchaeota in Hydrothermal Sediment.</title>
        <authorList>
            <person name="Zhou Z."/>
            <person name="Liu Y."/>
            <person name="Xu W."/>
            <person name="Pan J."/>
            <person name="Luo Z.H."/>
            <person name="Li M."/>
        </authorList>
    </citation>
    <scope>NUCLEOTIDE SEQUENCE [LARGE SCALE GENOMIC DNA]</scope>
    <source>
        <strain evidence="13">SpSt-1182</strain>
    </source>
</reference>
<feature type="compositionally biased region" description="Basic and acidic residues" evidence="11">
    <location>
        <begin position="1"/>
        <end position="11"/>
    </location>
</feature>
<dbReference type="EMBL" id="DSBX01000247">
    <property type="protein sequence ID" value="HDQ99918.1"/>
    <property type="molecule type" value="Genomic_DNA"/>
</dbReference>
<dbReference type="InterPro" id="IPR049312">
    <property type="entry name" value="GIDA_C_N"/>
</dbReference>
<dbReference type="InterPro" id="IPR002218">
    <property type="entry name" value="MnmG-rel"/>
</dbReference>
<evidence type="ECO:0000256" key="7">
    <source>
        <dbReference type="ARBA" id="ARBA00022827"/>
    </source>
</evidence>
<dbReference type="InterPro" id="IPR044920">
    <property type="entry name" value="MnmG_C_subdom_sf"/>
</dbReference>
<dbReference type="InterPro" id="IPR036188">
    <property type="entry name" value="FAD/NAD-bd_sf"/>
</dbReference>
<dbReference type="Pfam" id="PF21680">
    <property type="entry name" value="GIDA_C_1st"/>
    <property type="match status" value="1"/>
</dbReference>
<dbReference type="FunFam" id="1.10.150.570:FF:000001">
    <property type="entry name" value="tRNA uridine 5-carboxymethylaminomethyl modification enzyme MnmG"/>
    <property type="match status" value="1"/>
</dbReference>
<sequence length="417" mass="46682">VDSRTLDHSRMTEQPGDEPPTQLSLWTRTPVRNRVSCWLTYTNSRTHRVVRRGLGRSPLYSGIIRATGVRYCPSIEDKVVKFGHHPRHQVFIEPEGIDSIEVYPNGVSTSLPTELQLKMLRTIPGLERCRITRPGYAIEHDYIRPTQLHPTLESRTVLGLFLAGQVNGTTGYEEAAAQGVLAGLNAARRSRGEEPVALGRTDSYLGVMVDDLTTRGTDEPYRMLSARVEFRLSLREDNADVRLGPLAAELGLLDPEQVETLRARQRGFDAAMRWLRTARVRPGRAVTRRLKALGTPHPREPIPAIELLRRPEIAWPDIVALAGPGPDLPPGVAELVEIEVKYEGYIAREKRHRLDSFELESLRLPVNLDYHRVPGLSTEARERLAALKPTTVARARSIPGITPAAVFALIAFLRARR</sequence>
<keyword evidence="7" id="KW-0274">FAD</keyword>
<comment type="subunit">
    <text evidence="9">Homodimer. Heterotetramer of two MnmE and two MnmG subunits.</text>
</comment>
<evidence type="ECO:0000313" key="13">
    <source>
        <dbReference type="EMBL" id="HDQ99918.1"/>
    </source>
</evidence>
<dbReference type="GO" id="GO:0005829">
    <property type="term" value="C:cytosol"/>
    <property type="evidence" value="ECO:0007669"/>
    <property type="project" value="TreeGrafter"/>
</dbReference>
<proteinExistence type="inferred from homology"/>
<keyword evidence="8" id="KW-0520">NAD</keyword>
<name>A0A7V0T6M2_UNCW3</name>
<evidence type="ECO:0000259" key="12">
    <source>
        <dbReference type="SMART" id="SM01228"/>
    </source>
</evidence>
<feature type="region of interest" description="Disordered" evidence="11">
    <location>
        <begin position="1"/>
        <end position="24"/>
    </location>
</feature>
<dbReference type="Gene3D" id="1.10.150.570">
    <property type="entry name" value="GidA associated domain, C-terminal subdomain"/>
    <property type="match status" value="1"/>
</dbReference>
<dbReference type="PROSITE" id="PS01281">
    <property type="entry name" value="GIDA_2"/>
    <property type="match status" value="1"/>
</dbReference>
<evidence type="ECO:0000256" key="2">
    <source>
        <dbReference type="ARBA" id="ARBA00003717"/>
    </source>
</evidence>
<evidence type="ECO:0000256" key="6">
    <source>
        <dbReference type="ARBA" id="ARBA00022694"/>
    </source>
</evidence>
<dbReference type="InterPro" id="IPR020595">
    <property type="entry name" value="MnmG-rel_CS"/>
</dbReference>